<reference evidence="1" key="2">
    <citation type="journal article" date="2021" name="PeerJ">
        <title>Extensive microbial diversity within the chicken gut microbiome revealed by metagenomics and culture.</title>
        <authorList>
            <person name="Gilroy R."/>
            <person name="Ravi A."/>
            <person name="Getino M."/>
            <person name="Pursley I."/>
            <person name="Horton D.L."/>
            <person name="Alikhan N.F."/>
            <person name="Baker D."/>
            <person name="Gharbi K."/>
            <person name="Hall N."/>
            <person name="Watson M."/>
            <person name="Adriaenssens E.M."/>
            <person name="Foster-Nyarko E."/>
            <person name="Jarju S."/>
            <person name="Secka A."/>
            <person name="Antonio M."/>
            <person name="Oren A."/>
            <person name="Chaudhuri R.R."/>
            <person name="La Ragione R."/>
            <person name="Hildebrand F."/>
            <person name="Pallen M.J."/>
        </authorList>
    </citation>
    <scope>NUCLEOTIDE SEQUENCE</scope>
    <source>
        <strain evidence="1">CHK195-11698</strain>
    </source>
</reference>
<evidence type="ECO:0000313" key="2">
    <source>
        <dbReference type="Proteomes" id="UP000824175"/>
    </source>
</evidence>
<accession>A0A9D1KYJ4</accession>
<reference evidence="1" key="1">
    <citation type="submission" date="2020-10" db="EMBL/GenBank/DDBJ databases">
        <authorList>
            <person name="Gilroy R."/>
        </authorList>
    </citation>
    <scope>NUCLEOTIDE SEQUENCE</scope>
    <source>
        <strain evidence="1">CHK195-11698</strain>
    </source>
</reference>
<sequence>MKVKQILVNWSMDDEELWEPYEWEDDDDLEMLSEITCLHVSEACMQDLVYGQLKMVSPVDTLCVFSDGMHGLVAEFDEEGKLIYRSLLLFEYRETLNTLIARLPLTTLTYQIMDMAEPKEYGLTRLEKEKKQFVLETLDHLYHYQKEQLTYLYRQYFIENCSVKRMYEKLSDKLKEGYAPLHEMIYHDLLKYI</sequence>
<gene>
    <name evidence="1" type="ORF">IAD15_00625</name>
</gene>
<proteinExistence type="predicted"/>
<organism evidence="1 2">
    <name type="scientific">Candidatus Fimiplasma intestinipullorum</name>
    <dbReference type="NCBI Taxonomy" id="2840825"/>
    <lineage>
        <taxon>Bacteria</taxon>
        <taxon>Bacillati</taxon>
        <taxon>Bacillota</taxon>
        <taxon>Clostridia</taxon>
        <taxon>Eubacteriales</taxon>
        <taxon>Candidatus Fimiplasma</taxon>
    </lineage>
</organism>
<name>A0A9D1KYJ4_9FIRM</name>
<dbReference type="EMBL" id="DVMJ01000004">
    <property type="protein sequence ID" value="HIU12568.1"/>
    <property type="molecule type" value="Genomic_DNA"/>
</dbReference>
<protein>
    <submittedName>
        <fullName evidence="1">Uncharacterized protein</fullName>
    </submittedName>
</protein>
<dbReference type="AlphaFoldDB" id="A0A9D1KYJ4"/>
<dbReference type="Proteomes" id="UP000824175">
    <property type="component" value="Unassembled WGS sequence"/>
</dbReference>
<evidence type="ECO:0000313" key="1">
    <source>
        <dbReference type="EMBL" id="HIU12568.1"/>
    </source>
</evidence>
<comment type="caution">
    <text evidence="1">The sequence shown here is derived from an EMBL/GenBank/DDBJ whole genome shotgun (WGS) entry which is preliminary data.</text>
</comment>